<dbReference type="EMBL" id="FJ599892">
    <property type="protein sequence ID" value="ACU44946.1"/>
    <property type="molecule type" value="mRNA"/>
</dbReference>
<reference evidence="2" key="2">
    <citation type="book" date="2010" name="PROCEEDINGS OF 13TH INTERNATIONAL CONFERENCE ON HARMFUL ALGAE" publisher="International Society For The Study of Harmful Algae" city="Hong Kong, China">
        <title>Dinoflagellate meta-transcriptomics enabled by spliced leader.</title>
        <editorList>
            <person name="Unknown A."/>
        </editorList>
        <authorList>
            <person name="Lin S."/>
            <person name="Zhang H."/>
        </authorList>
    </citation>
    <scope>NUCLEOTIDE SEQUENCE</scope>
    <source>
        <strain evidence="2">CCMP1831</strain>
    </source>
</reference>
<feature type="compositionally biased region" description="Basic and acidic residues" evidence="1">
    <location>
        <begin position="125"/>
        <end position="138"/>
    </location>
</feature>
<dbReference type="GO" id="GO:0016788">
    <property type="term" value="F:hydrolase activity, acting on ester bonds"/>
    <property type="evidence" value="ECO:0007669"/>
    <property type="project" value="InterPro"/>
</dbReference>
<feature type="compositionally biased region" description="Low complexity" evidence="1">
    <location>
        <begin position="174"/>
        <end position="183"/>
    </location>
</feature>
<accession>E8Z666</accession>
<dbReference type="PANTHER" id="PTHR46363:SF1">
    <property type="entry name" value="DEOXYRIBONUCLEASE TATDN2-RELATED"/>
    <property type="match status" value="1"/>
</dbReference>
<protein>
    <submittedName>
        <fullName evidence="2">Deoxyribonuclease-like</fullName>
    </submittedName>
</protein>
<evidence type="ECO:0000313" key="2">
    <source>
        <dbReference type="EMBL" id="ACU44946.1"/>
    </source>
</evidence>
<organism evidence="2">
    <name type="scientific">Pfiesteria piscicida</name>
    <name type="common">Phantom dinoflagellate</name>
    <dbReference type="NCBI Taxonomy" id="71001"/>
    <lineage>
        <taxon>Eukaryota</taxon>
        <taxon>Sar</taxon>
        <taxon>Alveolata</taxon>
        <taxon>Dinophyceae</taxon>
        <taxon>Peridiniales</taxon>
        <taxon>Pfiesteriaceae</taxon>
        <taxon>Pfiesteria</taxon>
    </lineage>
</organism>
<feature type="region of interest" description="Disordered" evidence="1">
    <location>
        <begin position="113"/>
        <end position="184"/>
    </location>
</feature>
<dbReference type="Gene3D" id="3.20.20.140">
    <property type="entry name" value="Metal-dependent hydrolases"/>
    <property type="match status" value="1"/>
</dbReference>
<dbReference type="InterPro" id="IPR001130">
    <property type="entry name" value="TatD-like"/>
</dbReference>
<dbReference type="PANTHER" id="PTHR46363">
    <property type="entry name" value="DEOXYRIBONUCLEASE TATDN2-RELATED"/>
    <property type="match status" value="1"/>
</dbReference>
<dbReference type="AlphaFoldDB" id="E8Z666"/>
<feature type="non-terminal residue" evidence="2">
    <location>
        <position position="1"/>
    </location>
</feature>
<name>E8Z666_PFIPI</name>
<feature type="compositionally biased region" description="Polar residues" evidence="1">
    <location>
        <begin position="156"/>
        <end position="169"/>
    </location>
</feature>
<dbReference type="SUPFAM" id="SSF51556">
    <property type="entry name" value="Metallo-dependent hydrolases"/>
    <property type="match status" value="1"/>
</dbReference>
<reference evidence="2" key="1">
    <citation type="submission" date="2008-12" db="EMBL/GenBank/DDBJ databases">
        <authorList>
            <person name="Zhang H."/>
            <person name="Lin S."/>
        </authorList>
    </citation>
    <scope>NUCLEOTIDE SEQUENCE</scope>
    <source>
        <strain evidence="2">CCMP1831</strain>
    </source>
</reference>
<dbReference type="InterPro" id="IPR032466">
    <property type="entry name" value="Metal_Hydrolase"/>
</dbReference>
<dbReference type="Pfam" id="PF01026">
    <property type="entry name" value="TatD_DNase"/>
    <property type="match status" value="1"/>
</dbReference>
<evidence type="ECO:0000256" key="1">
    <source>
        <dbReference type="SAM" id="MobiDB-lite"/>
    </source>
</evidence>
<proteinExistence type="evidence at transcript level"/>
<sequence length="229" mass="25120">GAFIGITGIIANTDRGTHLSELLKEVPRDRIVIGSDAPYLLPFNMPQPFPKCNMPAFLPFTLVKLAEILESELIPLSVQLTNNTRELYGLPPLCSFNYDLHSRDRAEVLYRTAPAPYYGPPHPNPRVDSRTHNMEGSKKAQKKNGGEAQLNADASAPSNTEATSEVSTAPPSPSSSSSSSSSSERLFSWNGAYYVCTEKEHSILQKQKSLLSAEAFEDLFKDFALEKAT</sequence>